<comment type="caution">
    <text evidence="5">The sequence shown here is derived from an EMBL/GenBank/DDBJ whole genome shotgun (WGS) entry which is preliminary data.</text>
</comment>
<reference evidence="5" key="1">
    <citation type="journal article" date="2014" name="Front. Microbiol.">
        <title>High frequency of phylogenetically diverse reductive dehalogenase-homologous genes in deep subseafloor sedimentary metagenomes.</title>
        <authorList>
            <person name="Kawai M."/>
            <person name="Futagami T."/>
            <person name="Toyoda A."/>
            <person name="Takaki Y."/>
            <person name="Nishi S."/>
            <person name="Hori S."/>
            <person name="Arai W."/>
            <person name="Tsubouchi T."/>
            <person name="Morono Y."/>
            <person name="Uchiyama I."/>
            <person name="Ito T."/>
            <person name="Fujiyama A."/>
            <person name="Inagaki F."/>
            <person name="Takami H."/>
        </authorList>
    </citation>
    <scope>NUCLEOTIDE SEQUENCE</scope>
    <source>
        <strain evidence="5">Expedition CK06-06</strain>
    </source>
</reference>
<dbReference type="PANTHER" id="PTHR43334:SF1">
    <property type="entry name" value="3-HYDROXYPROPIONATE--COA LIGASE [ADP-FORMING]"/>
    <property type="match status" value="1"/>
</dbReference>
<evidence type="ECO:0000256" key="3">
    <source>
        <dbReference type="ARBA" id="ARBA00022840"/>
    </source>
</evidence>
<gene>
    <name evidence="5" type="ORF">S01H4_47107</name>
</gene>
<dbReference type="InterPro" id="IPR016102">
    <property type="entry name" value="Succinyl-CoA_synth-like"/>
</dbReference>
<dbReference type="InterPro" id="IPR051538">
    <property type="entry name" value="Acyl-CoA_Synth/Transferase"/>
</dbReference>
<proteinExistence type="predicted"/>
<keyword evidence="3" id="KW-0067">ATP-binding</keyword>
<protein>
    <recommendedName>
        <fullName evidence="4">Succinyl-CoA synthetase-like flavodoxin domain-containing protein</fullName>
    </recommendedName>
</protein>
<dbReference type="GO" id="GO:0005524">
    <property type="term" value="F:ATP binding"/>
    <property type="evidence" value="ECO:0007669"/>
    <property type="project" value="UniProtKB-KW"/>
</dbReference>
<dbReference type="PANTHER" id="PTHR43334">
    <property type="entry name" value="ACETATE--COA LIGASE [ADP-FORMING]"/>
    <property type="match status" value="1"/>
</dbReference>
<dbReference type="Gene3D" id="3.40.50.261">
    <property type="entry name" value="Succinyl-CoA synthetase domains"/>
    <property type="match status" value="1"/>
</dbReference>
<dbReference type="Gene3D" id="3.40.50.720">
    <property type="entry name" value="NAD(P)-binding Rossmann-like Domain"/>
    <property type="match status" value="1"/>
</dbReference>
<organism evidence="5">
    <name type="scientific">marine sediment metagenome</name>
    <dbReference type="NCBI Taxonomy" id="412755"/>
    <lineage>
        <taxon>unclassified sequences</taxon>
        <taxon>metagenomes</taxon>
        <taxon>ecological metagenomes</taxon>
    </lineage>
</organism>
<name>X1BNC6_9ZZZZ</name>
<evidence type="ECO:0000313" key="5">
    <source>
        <dbReference type="EMBL" id="GAG96470.1"/>
    </source>
</evidence>
<dbReference type="GO" id="GO:0016874">
    <property type="term" value="F:ligase activity"/>
    <property type="evidence" value="ECO:0007669"/>
    <property type="project" value="UniProtKB-KW"/>
</dbReference>
<dbReference type="AlphaFoldDB" id="X1BNC6"/>
<keyword evidence="1" id="KW-0436">Ligase</keyword>
<keyword evidence="2" id="KW-0547">Nucleotide-binding</keyword>
<dbReference type="Pfam" id="PF13607">
    <property type="entry name" value="Succ_CoA_lig"/>
    <property type="match status" value="1"/>
</dbReference>
<accession>X1BNC6</accession>
<dbReference type="EMBL" id="BART01026403">
    <property type="protein sequence ID" value="GAG96470.1"/>
    <property type="molecule type" value="Genomic_DNA"/>
</dbReference>
<sequence>FSSGYSELGKEGKQLEQQLLEKATENHIRILGPNCMGIYNPKARIGFSHRLSLVSGPVAFISQSGGNANRHAYAGIFSGYNFSKIVSLGNQIDLDLLDFLNYFRSDPDTKVITMYVENIFLSQ</sequence>
<evidence type="ECO:0000256" key="2">
    <source>
        <dbReference type="ARBA" id="ARBA00022741"/>
    </source>
</evidence>
<feature type="non-terminal residue" evidence="5">
    <location>
        <position position="1"/>
    </location>
</feature>
<feature type="domain" description="Succinyl-CoA synthetase-like flavodoxin" evidence="4">
    <location>
        <begin position="56"/>
        <end position="119"/>
    </location>
</feature>
<dbReference type="SUPFAM" id="SSF52210">
    <property type="entry name" value="Succinyl-CoA synthetase domains"/>
    <property type="match status" value="1"/>
</dbReference>
<evidence type="ECO:0000259" key="4">
    <source>
        <dbReference type="Pfam" id="PF13607"/>
    </source>
</evidence>
<evidence type="ECO:0000256" key="1">
    <source>
        <dbReference type="ARBA" id="ARBA00022598"/>
    </source>
</evidence>
<dbReference type="InterPro" id="IPR032875">
    <property type="entry name" value="Succ_CoA_lig_flav_dom"/>
</dbReference>